<dbReference type="NCBIfam" id="NF006761">
    <property type="entry name" value="PRK09282.1"/>
    <property type="match status" value="1"/>
</dbReference>
<sequence length="459" mass="51323">MNKNPIKIVETVLRDGHQSLAATRMRTSDMIPVLREMDNIGYYALEAWGGATFDACLRFLDEDPWERLRTIKKYVRKTPLQMLLRGQNILGYNHYADDVVREFVFRSVDNGIDIIRIFDALNDVRNLECAMKATKDAGAHAQGAIVYTISPYHKNEDFLRVAQDLIDMGADSICIKDMAGLLSPYAAYDLVKTLKEKTSVPINVHSHCTSAMASMTYLKAFEAGADIIDTAISPFSRSTSQPATEPFVYTLAGRERDTGIDLQKLHSLADYFNIVKLDLAKTFNLNTDIPVDPKVLTFQIPGGMLSNLLRQMKEQGAEDKYPELLKEMPKVRAELGYPPLVTPTSQIVGSMAALNVTLGRYKMIPKEVKDLVRGKYGHTPGPIDPIIKKMIMGDEEPIGHRPADDIPPQMEKMAKNLAEAGYPNATKEDILSYALFPDVALTYFGKHRCENPVCPKNCK</sequence>
<dbReference type="PROSITE" id="PS50991">
    <property type="entry name" value="PYR_CT"/>
    <property type="match status" value="1"/>
</dbReference>
<reference evidence="2" key="1">
    <citation type="submission" date="2019-08" db="EMBL/GenBank/DDBJ databases">
        <authorList>
            <person name="Kucharzyk K."/>
            <person name="Murdoch R.W."/>
            <person name="Higgins S."/>
            <person name="Loffler F."/>
        </authorList>
    </citation>
    <scope>NUCLEOTIDE SEQUENCE</scope>
</reference>
<evidence type="ECO:0000313" key="2">
    <source>
        <dbReference type="EMBL" id="MPL88470.1"/>
    </source>
</evidence>
<evidence type="ECO:0000259" key="1">
    <source>
        <dbReference type="PROSITE" id="PS50991"/>
    </source>
</evidence>
<dbReference type="GO" id="GO:0006094">
    <property type="term" value="P:gluconeogenesis"/>
    <property type="evidence" value="ECO:0007669"/>
    <property type="project" value="TreeGrafter"/>
</dbReference>
<dbReference type="AlphaFoldDB" id="A0A644VB04"/>
<dbReference type="Pfam" id="PF00682">
    <property type="entry name" value="HMGL-like"/>
    <property type="match status" value="1"/>
</dbReference>
<dbReference type="InterPro" id="IPR000891">
    <property type="entry name" value="PYR_CT"/>
</dbReference>
<dbReference type="SUPFAM" id="SSF89000">
    <property type="entry name" value="post-HMGL domain-like"/>
    <property type="match status" value="1"/>
</dbReference>
<dbReference type="GO" id="GO:0047154">
    <property type="term" value="F:methylmalonyl-CoA carboxytransferase activity"/>
    <property type="evidence" value="ECO:0007669"/>
    <property type="project" value="UniProtKB-EC"/>
</dbReference>
<dbReference type="CDD" id="cd07937">
    <property type="entry name" value="DRE_TIM_PC_TC_5S"/>
    <property type="match status" value="1"/>
</dbReference>
<dbReference type="Pfam" id="PF02436">
    <property type="entry name" value="PYC_OADA"/>
    <property type="match status" value="1"/>
</dbReference>
<dbReference type="PANTHER" id="PTHR43778">
    <property type="entry name" value="PYRUVATE CARBOXYLASE"/>
    <property type="match status" value="1"/>
</dbReference>
<dbReference type="SUPFAM" id="SSF51569">
    <property type="entry name" value="Aldolase"/>
    <property type="match status" value="1"/>
</dbReference>
<dbReference type="InterPro" id="IPR003379">
    <property type="entry name" value="Carboxylase_cons_dom"/>
</dbReference>
<keyword evidence="2" id="KW-0808">Transferase</keyword>
<dbReference type="Gene3D" id="3.20.20.70">
    <property type="entry name" value="Aldolase class I"/>
    <property type="match status" value="1"/>
</dbReference>
<dbReference type="GO" id="GO:0004736">
    <property type="term" value="F:pyruvate carboxylase activity"/>
    <property type="evidence" value="ECO:0007669"/>
    <property type="project" value="TreeGrafter"/>
</dbReference>
<gene>
    <name evidence="2" type="ORF">SDC9_34493</name>
</gene>
<dbReference type="InterPro" id="IPR013785">
    <property type="entry name" value="Aldolase_TIM"/>
</dbReference>
<feature type="domain" description="Pyruvate carboxyltransferase" evidence="1">
    <location>
        <begin position="6"/>
        <end position="266"/>
    </location>
</feature>
<dbReference type="PANTHER" id="PTHR43778:SF2">
    <property type="entry name" value="PYRUVATE CARBOXYLASE, MITOCHONDRIAL"/>
    <property type="match status" value="1"/>
</dbReference>
<comment type="caution">
    <text evidence="2">The sequence shown here is derived from an EMBL/GenBank/DDBJ whole genome shotgun (WGS) entry which is preliminary data.</text>
</comment>
<dbReference type="GO" id="GO:0005737">
    <property type="term" value="C:cytoplasm"/>
    <property type="evidence" value="ECO:0007669"/>
    <property type="project" value="TreeGrafter"/>
</dbReference>
<organism evidence="2">
    <name type="scientific">bioreactor metagenome</name>
    <dbReference type="NCBI Taxonomy" id="1076179"/>
    <lineage>
        <taxon>unclassified sequences</taxon>
        <taxon>metagenomes</taxon>
        <taxon>ecological metagenomes</taxon>
    </lineage>
</organism>
<dbReference type="InterPro" id="IPR055268">
    <property type="entry name" value="PCB-like"/>
</dbReference>
<protein>
    <submittedName>
        <fullName evidence="2">Methylmalonyl-CoA carboxyltransferase 5S subunit</fullName>
        <ecNumber evidence="2">2.1.3.1</ecNumber>
    </submittedName>
</protein>
<name>A0A644VB04_9ZZZZ</name>
<proteinExistence type="predicted"/>
<dbReference type="EC" id="2.1.3.1" evidence="2"/>
<accession>A0A644VB04</accession>
<dbReference type="EMBL" id="VSSQ01000258">
    <property type="protein sequence ID" value="MPL88470.1"/>
    <property type="molecule type" value="Genomic_DNA"/>
</dbReference>